<dbReference type="GO" id="GO:0046872">
    <property type="term" value="F:metal ion binding"/>
    <property type="evidence" value="ECO:0007669"/>
    <property type="project" value="UniProtKB-KW"/>
</dbReference>
<dbReference type="NCBIfam" id="TIGR01910">
    <property type="entry name" value="DapE-ArgE"/>
    <property type="match status" value="1"/>
</dbReference>
<evidence type="ECO:0000256" key="5">
    <source>
        <dbReference type="ARBA" id="ARBA00022801"/>
    </source>
</evidence>
<keyword evidence="11" id="KW-1185">Reference proteome</keyword>
<dbReference type="PANTHER" id="PTHR43808">
    <property type="entry name" value="ACETYLORNITHINE DEACETYLASE"/>
    <property type="match status" value="1"/>
</dbReference>
<evidence type="ECO:0000256" key="6">
    <source>
        <dbReference type="ARBA" id="ARBA00022833"/>
    </source>
</evidence>
<sequence>MSRETSPRAPEPRSPAGHVSARRVAELTARLVACNTTNPPGDERPIIAPLLDVLSELGCEITVFDDEPSRPSLVARYPGAPDGAPVLIINGHLDVVPVVHDQWEIDPFGGVIEGDRVRGRGSCDMKGGVAAAIEALRALRDSALPPSCVVELHLVADEETGSRFGTSALAAAGRIAGDACIIPEPNDLRVGVAERGTVMARITTVGTPAHGSDPAVGHSAIADAARIVNALHLRDFGGPPHPLLASPTCNVGTISGGSATNVVAGECTMTIDRRTLPNQTAADALAAVRSAIDELEPPVDYTLSPIVFVPASEIAPDHPFVELVSAAAAAHVGDITPAGSMLGSDARIMRNDLEIPTVVFGPGSPIRAHTSDEWVAVDDLVRAARTFADIFTTFGSARGR</sequence>
<dbReference type="CDD" id="cd08659">
    <property type="entry name" value="M20_ArgE_DapE-like"/>
    <property type="match status" value="1"/>
</dbReference>
<dbReference type="InterPro" id="IPR002933">
    <property type="entry name" value="Peptidase_M20"/>
</dbReference>
<comment type="similarity">
    <text evidence="3">Belongs to the peptidase M20A family.</text>
</comment>
<dbReference type="SUPFAM" id="SSF55031">
    <property type="entry name" value="Bacterial exopeptidase dimerisation domain"/>
    <property type="match status" value="1"/>
</dbReference>
<dbReference type="KEGG" id="gji:H1R19_17480"/>
<dbReference type="SUPFAM" id="SSF53187">
    <property type="entry name" value="Zn-dependent exopeptidases"/>
    <property type="match status" value="1"/>
</dbReference>
<feature type="region of interest" description="Disordered" evidence="8">
    <location>
        <begin position="1"/>
        <end position="20"/>
    </location>
</feature>
<keyword evidence="6" id="KW-0862">Zinc</keyword>
<dbReference type="Pfam" id="PF01546">
    <property type="entry name" value="Peptidase_M20"/>
    <property type="match status" value="1"/>
</dbReference>
<feature type="domain" description="Peptidase M20 dimerisation" evidence="9">
    <location>
        <begin position="192"/>
        <end position="298"/>
    </location>
</feature>
<keyword evidence="5" id="KW-0378">Hydrolase</keyword>
<dbReference type="InterPro" id="IPR036264">
    <property type="entry name" value="Bact_exopeptidase_dim_dom"/>
</dbReference>
<dbReference type="GO" id="GO:0016787">
    <property type="term" value="F:hydrolase activity"/>
    <property type="evidence" value="ECO:0007669"/>
    <property type="project" value="UniProtKB-KW"/>
</dbReference>
<dbReference type="InterPro" id="IPR011650">
    <property type="entry name" value="Peptidase_M20_dimer"/>
</dbReference>
<dbReference type="Proteomes" id="UP000515663">
    <property type="component" value="Chromosome"/>
</dbReference>
<organism evidence="10 11">
    <name type="scientific">Gordonia jinghuaiqii</name>
    <dbReference type="NCBI Taxonomy" id="2758710"/>
    <lineage>
        <taxon>Bacteria</taxon>
        <taxon>Bacillati</taxon>
        <taxon>Actinomycetota</taxon>
        <taxon>Actinomycetes</taxon>
        <taxon>Mycobacteriales</taxon>
        <taxon>Gordoniaceae</taxon>
        <taxon>Gordonia</taxon>
    </lineage>
</organism>
<evidence type="ECO:0000256" key="3">
    <source>
        <dbReference type="ARBA" id="ARBA00006247"/>
    </source>
</evidence>
<gene>
    <name evidence="10" type="ORF">H1R19_17480</name>
</gene>
<dbReference type="AlphaFoldDB" id="A0A7D7R176"/>
<dbReference type="PANTHER" id="PTHR43808:SF32">
    <property type="entry name" value="ARGE_DAPE-RELATED DEACYLASE"/>
    <property type="match status" value="1"/>
</dbReference>
<protein>
    <submittedName>
        <fullName evidence="10">M20 family metallopeptidase</fullName>
    </submittedName>
</protein>
<dbReference type="InterPro" id="IPR010182">
    <property type="entry name" value="ArgE/DapE"/>
</dbReference>
<dbReference type="RefSeq" id="WP_188328671.1">
    <property type="nucleotide sequence ID" value="NZ_CP059491.1"/>
</dbReference>
<keyword evidence="7" id="KW-0170">Cobalt</keyword>
<comment type="cofactor">
    <cofactor evidence="2">
        <name>Zn(2+)</name>
        <dbReference type="ChEBI" id="CHEBI:29105"/>
    </cofactor>
</comment>
<evidence type="ECO:0000256" key="8">
    <source>
        <dbReference type="SAM" id="MobiDB-lite"/>
    </source>
</evidence>
<accession>A0A7D7R176</accession>
<dbReference type="Gene3D" id="3.30.70.360">
    <property type="match status" value="1"/>
</dbReference>
<evidence type="ECO:0000256" key="7">
    <source>
        <dbReference type="ARBA" id="ARBA00023285"/>
    </source>
</evidence>
<name>A0A7D7R176_9ACTN</name>
<evidence type="ECO:0000256" key="2">
    <source>
        <dbReference type="ARBA" id="ARBA00001947"/>
    </source>
</evidence>
<evidence type="ECO:0000313" key="11">
    <source>
        <dbReference type="Proteomes" id="UP000515663"/>
    </source>
</evidence>
<proteinExistence type="inferred from homology"/>
<reference evidence="11" key="1">
    <citation type="submission" date="2020-07" db="EMBL/GenBank/DDBJ databases">
        <title>novel species isolated from the respiratory tract of Marmot.</title>
        <authorList>
            <person name="Zhang G."/>
        </authorList>
    </citation>
    <scope>NUCLEOTIDE SEQUENCE [LARGE SCALE GENOMIC DNA]</scope>
    <source>
        <strain evidence="11">686</strain>
    </source>
</reference>
<dbReference type="InterPro" id="IPR050072">
    <property type="entry name" value="Peptidase_M20A"/>
</dbReference>
<dbReference type="Pfam" id="PF07687">
    <property type="entry name" value="M20_dimer"/>
    <property type="match status" value="1"/>
</dbReference>
<evidence type="ECO:0000259" key="9">
    <source>
        <dbReference type="Pfam" id="PF07687"/>
    </source>
</evidence>
<evidence type="ECO:0000256" key="1">
    <source>
        <dbReference type="ARBA" id="ARBA00001941"/>
    </source>
</evidence>
<comment type="cofactor">
    <cofactor evidence="1">
        <name>Co(2+)</name>
        <dbReference type="ChEBI" id="CHEBI:48828"/>
    </cofactor>
</comment>
<keyword evidence="4" id="KW-0479">Metal-binding</keyword>
<evidence type="ECO:0000313" key="10">
    <source>
        <dbReference type="EMBL" id="QMT00667.1"/>
    </source>
</evidence>
<dbReference type="Gene3D" id="3.40.630.10">
    <property type="entry name" value="Zn peptidases"/>
    <property type="match status" value="2"/>
</dbReference>
<dbReference type="EMBL" id="CP059491">
    <property type="protein sequence ID" value="QMT00667.1"/>
    <property type="molecule type" value="Genomic_DNA"/>
</dbReference>
<evidence type="ECO:0000256" key="4">
    <source>
        <dbReference type="ARBA" id="ARBA00022723"/>
    </source>
</evidence>